<dbReference type="GO" id="GO:0006270">
    <property type="term" value="P:DNA replication initiation"/>
    <property type="evidence" value="ECO:0007669"/>
    <property type="project" value="TreeGrafter"/>
</dbReference>
<dbReference type="InterPro" id="IPR013317">
    <property type="entry name" value="DnaA_dom"/>
</dbReference>
<dbReference type="EMBL" id="JAAIJQ010000022">
    <property type="protein sequence ID" value="NEV62137.1"/>
    <property type="molecule type" value="Genomic_DNA"/>
</dbReference>
<proteinExistence type="predicted"/>
<feature type="compositionally biased region" description="Low complexity" evidence="1">
    <location>
        <begin position="1"/>
        <end position="16"/>
    </location>
</feature>
<dbReference type="InterPro" id="IPR055199">
    <property type="entry name" value="Hda_lid"/>
</dbReference>
<name>A0A6M0K0L2_9GAMM</name>
<gene>
    <name evidence="4" type="primary">hda</name>
    <name evidence="4" type="ORF">G3446_09580</name>
</gene>
<dbReference type="AlphaFoldDB" id="A0A6M0K0L2"/>
<evidence type="ECO:0000313" key="4">
    <source>
        <dbReference type="EMBL" id="NEV62137.1"/>
    </source>
</evidence>
<feature type="domain" description="Hda lid" evidence="3">
    <location>
        <begin position="193"/>
        <end position="257"/>
    </location>
</feature>
<sequence length="261" mass="28597">MPSASASRPRPQGSRSSRVEPARAQPPLSAPYQQLHLPIELPREPTIAEYLPGPNMEAVAAVAAIAQGSGEPFVFLFGNSGTGKTHLLQAACISAREHRRKAHYLPLATAGLTPSVLEDLERMELVAIDDMQSVVGSGTWEEALFGLFNRLRDRGRQLIIAANSAPDSLGVGLPDLASRLLWGPRYRLQPLQDDDCARLMAESAARRGLQLGPEVIRFIMNRYPRDPRSLMDILARIDSASLREQRQPTIPLVRRALDGDA</sequence>
<dbReference type="InterPro" id="IPR027417">
    <property type="entry name" value="P-loop_NTPase"/>
</dbReference>
<reference evidence="4 5" key="1">
    <citation type="submission" date="2020-02" db="EMBL/GenBank/DDBJ databases">
        <title>Genome sequences of Thiorhodococcus mannitoliphagus and Thiorhodococcus minor, purple sulfur photosynthetic bacteria in the gammaproteobacterial family, Chromatiaceae.</title>
        <authorList>
            <person name="Aviles F.A."/>
            <person name="Meyer T.E."/>
            <person name="Kyndt J.A."/>
        </authorList>
    </citation>
    <scope>NUCLEOTIDE SEQUENCE [LARGE SCALE GENOMIC DNA]</scope>
    <source>
        <strain evidence="4 5">DSM 11518</strain>
    </source>
</reference>
<evidence type="ECO:0000259" key="2">
    <source>
        <dbReference type="Pfam" id="PF00308"/>
    </source>
</evidence>
<dbReference type="Gene3D" id="3.40.50.300">
    <property type="entry name" value="P-loop containing nucleotide triphosphate hydrolases"/>
    <property type="match status" value="1"/>
</dbReference>
<dbReference type="Pfam" id="PF00308">
    <property type="entry name" value="Bac_DnaA"/>
    <property type="match status" value="1"/>
</dbReference>
<evidence type="ECO:0000259" key="3">
    <source>
        <dbReference type="Pfam" id="PF22688"/>
    </source>
</evidence>
<dbReference type="Proteomes" id="UP000483379">
    <property type="component" value="Unassembled WGS sequence"/>
</dbReference>
<protein>
    <submittedName>
        <fullName evidence="4">DnaA regulatory inactivator Hda</fullName>
    </submittedName>
</protein>
<dbReference type="PANTHER" id="PTHR30050:SF5">
    <property type="entry name" value="DNAA REGULATORY INACTIVATOR HDA"/>
    <property type="match status" value="1"/>
</dbReference>
<dbReference type="PANTHER" id="PTHR30050">
    <property type="entry name" value="CHROMOSOMAL REPLICATION INITIATOR PROTEIN DNAA"/>
    <property type="match status" value="1"/>
</dbReference>
<feature type="region of interest" description="Disordered" evidence="1">
    <location>
        <begin position="1"/>
        <end position="30"/>
    </location>
</feature>
<keyword evidence="5" id="KW-1185">Reference proteome</keyword>
<dbReference type="Gene3D" id="1.10.8.60">
    <property type="match status" value="1"/>
</dbReference>
<evidence type="ECO:0000313" key="5">
    <source>
        <dbReference type="Proteomes" id="UP000483379"/>
    </source>
</evidence>
<dbReference type="GO" id="GO:0032297">
    <property type="term" value="P:negative regulation of DNA-templated DNA replication initiation"/>
    <property type="evidence" value="ECO:0007669"/>
    <property type="project" value="InterPro"/>
</dbReference>
<feature type="domain" description="Chromosomal replication initiator protein DnaA ATPAse" evidence="2">
    <location>
        <begin position="50"/>
        <end position="183"/>
    </location>
</feature>
<dbReference type="SUPFAM" id="SSF52540">
    <property type="entry name" value="P-loop containing nucleoside triphosphate hydrolases"/>
    <property type="match status" value="1"/>
</dbReference>
<organism evidence="4 5">
    <name type="scientific">Thiorhodococcus minor</name>
    <dbReference type="NCBI Taxonomy" id="57489"/>
    <lineage>
        <taxon>Bacteria</taxon>
        <taxon>Pseudomonadati</taxon>
        <taxon>Pseudomonadota</taxon>
        <taxon>Gammaproteobacteria</taxon>
        <taxon>Chromatiales</taxon>
        <taxon>Chromatiaceae</taxon>
        <taxon>Thiorhodococcus</taxon>
    </lineage>
</organism>
<accession>A0A6M0K0L2</accession>
<dbReference type="NCBIfam" id="TIGR03420">
    <property type="entry name" value="DnaA_homol_Hda"/>
    <property type="match status" value="1"/>
</dbReference>
<comment type="caution">
    <text evidence="4">The sequence shown here is derived from an EMBL/GenBank/DDBJ whole genome shotgun (WGS) entry which is preliminary data.</text>
</comment>
<dbReference type="Pfam" id="PF22688">
    <property type="entry name" value="Hda_lid"/>
    <property type="match status" value="1"/>
</dbReference>
<evidence type="ECO:0000256" key="1">
    <source>
        <dbReference type="SAM" id="MobiDB-lite"/>
    </source>
</evidence>
<dbReference type="InterPro" id="IPR017788">
    <property type="entry name" value="Hda"/>
</dbReference>